<dbReference type="InterPro" id="IPR017853">
    <property type="entry name" value="GH"/>
</dbReference>
<dbReference type="InterPro" id="IPR022790">
    <property type="entry name" value="GH26_dom"/>
</dbReference>
<dbReference type="InterPro" id="IPR016134">
    <property type="entry name" value="Dockerin_dom"/>
</dbReference>
<name>A0A5C5VZ83_9BACT</name>
<feature type="domain" description="GH26" evidence="5">
    <location>
        <begin position="164"/>
        <end position="476"/>
    </location>
</feature>
<protein>
    <submittedName>
        <fullName evidence="7">Mannan endo-1,4-beta-mannosidase</fullName>
        <ecNumber evidence="7">3.2.1.78</ecNumber>
    </submittedName>
</protein>
<dbReference type="InterPro" id="IPR018247">
    <property type="entry name" value="EF_Hand_1_Ca_BS"/>
</dbReference>
<keyword evidence="2 4" id="KW-0378">Hydrolase</keyword>
<dbReference type="AlphaFoldDB" id="A0A5C5VZ83"/>
<keyword evidence="8" id="KW-1185">Reference proteome</keyword>
<dbReference type="Proteomes" id="UP000318995">
    <property type="component" value="Unassembled WGS sequence"/>
</dbReference>
<dbReference type="SUPFAM" id="SSF51445">
    <property type="entry name" value="(Trans)glycosidases"/>
    <property type="match status" value="1"/>
</dbReference>
<evidence type="ECO:0000256" key="1">
    <source>
        <dbReference type="ARBA" id="ARBA00007754"/>
    </source>
</evidence>
<evidence type="ECO:0000256" key="4">
    <source>
        <dbReference type="PROSITE-ProRule" id="PRU01100"/>
    </source>
</evidence>
<dbReference type="Gene3D" id="3.20.20.80">
    <property type="entry name" value="Glycosidases"/>
    <property type="match status" value="1"/>
</dbReference>
<dbReference type="PROSITE" id="PS00018">
    <property type="entry name" value="EF_HAND_1"/>
    <property type="match status" value="1"/>
</dbReference>
<evidence type="ECO:0000313" key="8">
    <source>
        <dbReference type="Proteomes" id="UP000318995"/>
    </source>
</evidence>
<dbReference type="PANTHER" id="PTHR40079:SF4">
    <property type="entry name" value="GH26 DOMAIN-CONTAINING PROTEIN-RELATED"/>
    <property type="match status" value="1"/>
</dbReference>
<dbReference type="RefSeq" id="WP_197525028.1">
    <property type="nucleotide sequence ID" value="NZ_SJPH01000006.1"/>
</dbReference>
<dbReference type="Gene3D" id="1.10.1330.10">
    <property type="entry name" value="Dockerin domain"/>
    <property type="match status" value="1"/>
</dbReference>
<dbReference type="GO" id="GO:0000272">
    <property type="term" value="P:polysaccharide catabolic process"/>
    <property type="evidence" value="ECO:0007669"/>
    <property type="project" value="InterPro"/>
</dbReference>
<evidence type="ECO:0000259" key="6">
    <source>
        <dbReference type="PROSITE" id="PS51766"/>
    </source>
</evidence>
<dbReference type="GO" id="GO:0006080">
    <property type="term" value="P:substituted mannan metabolic process"/>
    <property type="evidence" value="ECO:0007669"/>
    <property type="project" value="InterPro"/>
</dbReference>
<feature type="active site" description="Proton donor" evidence="4">
    <location>
        <position position="327"/>
    </location>
</feature>
<dbReference type="Pfam" id="PF02156">
    <property type="entry name" value="Glyco_hydro_26"/>
    <property type="match status" value="1"/>
</dbReference>
<dbReference type="Pfam" id="PF16990">
    <property type="entry name" value="CBM_35"/>
    <property type="match status" value="1"/>
</dbReference>
<gene>
    <name evidence="7" type="primary">manA_1</name>
    <name evidence="7" type="ORF">Pla111_27450</name>
</gene>
<evidence type="ECO:0000313" key="7">
    <source>
        <dbReference type="EMBL" id="TWT42772.1"/>
    </source>
</evidence>
<evidence type="ECO:0000259" key="5">
    <source>
        <dbReference type="PROSITE" id="PS51764"/>
    </source>
</evidence>
<dbReference type="CDD" id="cd04086">
    <property type="entry name" value="CBM35_mannanase-like"/>
    <property type="match status" value="1"/>
</dbReference>
<proteinExistence type="inferred from homology"/>
<dbReference type="InterPro" id="IPR005084">
    <property type="entry name" value="CBM6"/>
</dbReference>
<feature type="domain" description="Dockerin" evidence="6">
    <location>
        <begin position="486"/>
        <end position="551"/>
    </location>
</feature>
<comment type="caution">
    <text evidence="7">The sequence shown here is derived from an EMBL/GenBank/DDBJ whole genome shotgun (WGS) entry which is preliminary data.</text>
</comment>
<feature type="active site" description="Nucleophile" evidence="4">
    <location>
        <position position="426"/>
    </location>
</feature>
<evidence type="ECO:0000256" key="2">
    <source>
        <dbReference type="ARBA" id="ARBA00022801"/>
    </source>
</evidence>
<dbReference type="GO" id="GO:0016985">
    <property type="term" value="F:mannan endo-1,4-beta-mannosidase activity"/>
    <property type="evidence" value="ECO:0007669"/>
    <property type="project" value="UniProtKB-EC"/>
</dbReference>
<dbReference type="EMBL" id="SJPH01000006">
    <property type="protein sequence ID" value="TWT42772.1"/>
    <property type="molecule type" value="Genomic_DNA"/>
</dbReference>
<comment type="similarity">
    <text evidence="1 4">Belongs to the glycosyl hydrolase 26 family.</text>
</comment>
<dbReference type="PROSITE" id="PS51766">
    <property type="entry name" value="DOCKERIN"/>
    <property type="match status" value="1"/>
</dbReference>
<dbReference type="InterPro" id="IPR036439">
    <property type="entry name" value="Dockerin_dom_sf"/>
</dbReference>
<dbReference type="PROSITE" id="PS51764">
    <property type="entry name" value="GH26"/>
    <property type="match status" value="1"/>
</dbReference>
<dbReference type="EC" id="3.2.1.78" evidence="7"/>
<sequence>MSGFWQRIVGVFLLIAGPVHQGNAQNYRYEAELGTLTGVQVASNVSGFSGSGYVTGFDNEGDAVGVSVSVDQGLYELWIGYRSQYGPKGYSLNVGGAGSAGMFDQSSSFTESYAGQFYLDSPTTSIDLMKSWGYYDVDYFEFRPATVRRALPVNPTLVNPNATPRTQFLMNYLANTYGEQTLFGQQREFSNQNQILSDTYLTRTGGVFPALIGSDLINYSPSRLARGEDPRGESERMIQWAQQSGGVVSLMWHWNAPTDLIDGPNGSGQEWWRGFYTEATTFDLGAALADPGGSRYQLLLRDIDAIAVELTKFRDAQIPVLWRPLHEAQGNSSGAWFWWGDSGPESFKQLYRLMYDRLTDHHGLDNLIWASTLQVGESAWRDWYPGDEYVDVVGVDVYSEAGDPMTTQWGALLEEFDGKKLIALTETGTLPPTEVLDRYGVAWSYFMPWNEQFVASNHTPAEVQAIVGAEEVIDLSELPTMPWRLPASVPGDFDGDGDVDPDDYGVWRSHFGLSTALATAASPADANADGVVDLADYTVWRDNYLALTVPATNRPARNEAQQGNSQQRVAEVPEPHLLALLGLMLGMMSAACAVRR</sequence>
<dbReference type="InterPro" id="IPR000805">
    <property type="entry name" value="Glyco_hydro_26"/>
</dbReference>
<dbReference type="SUPFAM" id="SSF63446">
    <property type="entry name" value="Type I dockerin domain"/>
    <property type="match status" value="1"/>
</dbReference>
<accession>A0A5C5VZ83</accession>
<dbReference type="Gene3D" id="2.60.120.260">
    <property type="entry name" value="Galactose-binding domain-like"/>
    <property type="match status" value="1"/>
</dbReference>
<dbReference type="GO" id="GO:0030246">
    <property type="term" value="F:carbohydrate binding"/>
    <property type="evidence" value="ECO:0007669"/>
    <property type="project" value="InterPro"/>
</dbReference>
<dbReference type="PRINTS" id="PR00739">
    <property type="entry name" value="GLHYDRLASE26"/>
</dbReference>
<dbReference type="PANTHER" id="PTHR40079">
    <property type="entry name" value="MANNAN ENDO-1,4-BETA-MANNOSIDASE E-RELATED"/>
    <property type="match status" value="1"/>
</dbReference>
<reference evidence="7 8" key="1">
    <citation type="submission" date="2019-02" db="EMBL/GenBank/DDBJ databases">
        <title>Deep-cultivation of Planctomycetes and their phenomic and genomic characterization uncovers novel biology.</title>
        <authorList>
            <person name="Wiegand S."/>
            <person name="Jogler M."/>
            <person name="Boedeker C."/>
            <person name="Pinto D."/>
            <person name="Vollmers J."/>
            <person name="Rivas-Marin E."/>
            <person name="Kohn T."/>
            <person name="Peeters S.H."/>
            <person name="Heuer A."/>
            <person name="Rast P."/>
            <person name="Oberbeckmann S."/>
            <person name="Bunk B."/>
            <person name="Jeske O."/>
            <person name="Meyerdierks A."/>
            <person name="Storesund J.E."/>
            <person name="Kallscheuer N."/>
            <person name="Luecker S."/>
            <person name="Lage O.M."/>
            <person name="Pohl T."/>
            <person name="Merkel B.J."/>
            <person name="Hornburger P."/>
            <person name="Mueller R.-W."/>
            <person name="Bruemmer F."/>
            <person name="Labrenz M."/>
            <person name="Spormann A.M."/>
            <person name="Op Den Camp H."/>
            <person name="Overmann J."/>
            <person name="Amann R."/>
            <person name="Jetten M.S.M."/>
            <person name="Mascher T."/>
            <person name="Medema M.H."/>
            <person name="Devos D.P."/>
            <person name="Kaster A.-K."/>
            <person name="Ovreas L."/>
            <person name="Rohde M."/>
            <person name="Galperin M.Y."/>
            <person name="Jogler C."/>
        </authorList>
    </citation>
    <scope>NUCLEOTIDE SEQUENCE [LARGE SCALE GENOMIC DNA]</scope>
    <source>
        <strain evidence="7 8">Pla111</strain>
    </source>
</reference>
<evidence type="ECO:0000256" key="3">
    <source>
        <dbReference type="ARBA" id="ARBA00023295"/>
    </source>
</evidence>
<keyword evidence="3 4" id="KW-0326">Glycosidase</keyword>
<organism evidence="7 8">
    <name type="scientific">Botrimarina hoheduenensis</name>
    <dbReference type="NCBI Taxonomy" id="2528000"/>
    <lineage>
        <taxon>Bacteria</taxon>
        <taxon>Pseudomonadati</taxon>
        <taxon>Planctomycetota</taxon>
        <taxon>Planctomycetia</taxon>
        <taxon>Pirellulales</taxon>
        <taxon>Lacipirellulaceae</taxon>
        <taxon>Botrimarina</taxon>
    </lineage>
</organism>